<feature type="domain" description="Phorbol-ester/DAG-type" evidence="20">
    <location>
        <begin position="99"/>
        <end position="150"/>
    </location>
</feature>
<dbReference type="KEGG" id="caua:113061099"/>
<evidence type="ECO:0000256" key="8">
    <source>
        <dbReference type="ARBA" id="ARBA00022737"/>
    </source>
</evidence>
<evidence type="ECO:0000313" key="22">
    <source>
        <dbReference type="RefSeq" id="XP_026086026.1"/>
    </source>
</evidence>
<proteinExistence type="predicted"/>
<dbReference type="SUPFAM" id="SSF57889">
    <property type="entry name" value="Cysteine-rich domain"/>
    <property type="match status" value="1"/>
</dbReference>
<evidence type="ECO:0000259" key="20">
    <source>
        <dbReference type="PROSITE" id="PS50081"/>
    </source>
</evidence>
<evidence type="ECO:0000313" key="21">
    <source>
        <dbReference type="Proteomes" id="UP000515129"/>
    </source>
</evidence>
<dbReference type="GO" id="GO:0003009">
    <property type="term" value="P:skeletal muscle contraction"/>
    <property type="evidence" value="ECO:0007669"/>
    <property type="project" value="TreeGrafter"/>
</dbReference>
<evidence type="ECO:0000256" key="15">
    <source>
        <dbReference type="ARBA" id="ARBA00080966"/>
    </source>
</evidence>
<dbReference type="GO" id="GO:1903078">
    <property type="term" value="P:positive regulation of protein localization to plasma membrane"/>
    <property type="evidence" value="ECO:0007669"/>
    <property type="project" value="TreeGrafter"/>
</dbReference>
<name>A0A6P6LR91_CARAU</name>
<dbReference type="FunFam" id="3.30.60.20:FF:000022">
    <property type="entry name" value="SH3 and cysteine-rich domain-containing protein 3 isoform 2"/>
    <property type="match status" value="1"/>
</dbReference>
<dbReference type="PANTHER" id="PTHR15135">
    <property type="entry name" value="STAC"/>
    <property type="match status" value="1"/>
</dbReference>
<comment type="subunit">
    <text evidence="13">Interacts (via SH3 domains) with CACNA1S. Interacts (via SH3 domains) with CACNA1C. Has much lower affinity for CACNA1C than for CACNA1S.</text>
</comment>
<dbReference type="InterPro" id="IPR039688">
    <property type="entry name" value="STAC1/2/3"/>
</dbReference>
<evidence type="ECO:0000256" key="10">
    <source>
        <dbReference type="ARBA" id="ARBA00022833"/>
    </source>
</evidence>
<evidence type="ECO:0000256" key="7">
    <source>
        <dbReference type="ARBA" id="ARBA00022723"/>
    </source>
</evidence>
<dbReference type="InterPro" id="IPR001452">
    <property type="entry name" value="SH3_domain"/>
</dbReference>
<keyword evidence="11" id="KW-0472">Membrane</keyword>
<dbReference type="Proteomes" id="UP000515129">
    <property type="component" value="Chromosome 4"/>
</dbReference>
<dbReference type="OrthoDB" id="6250593at2759"/>
<evidence type="ECO:0000256" key="6">
    <source>
        <dbReference type="ARBA" id="ARBA00022553"/>
    </source>
</evidence>
<sequence>MSFSSTERELRTADPGTPAEKLLRLKRSLTFMRSKSVENFFQRSQSDAYLPKELFSGAMPSSPHLFTGPAPGNSSAVSPSPSISPRPAPFGVQPRPAQTHSFLEHVFRRPTSCSLCKLIIAGNSKQGLRCRTCKMGAHLWCVSEFTEKPCQGKSGMFKRNLSTPVLTNDQLCAVKTQEDCNASQAVRCKDERLRLLKLESKAQLDPVYATLRFGTSLASTSRSSFGSFCESLSQSLDEEDGQQKNEYVSTEEEKMTENQIKDVSTENINSELDEISQIPKVHPIHTYVALYKFFPQEQNDLELQPGDRVMVIDDSNEEWWKGKCGDKVGLFPANFVQRVRPGERVWKVTQSVHGNKDLGHLAVKEAQICVGKKEETDGFLKLSSGKKRGLVPTDSLEEI</sequence>
<evidence type="ECO:0000256" key="11">
    <source>
        <dbReference type="ARBA" id="ARBA00023136"/>
    </source>
</evidence>
<dbReference type="RefSeq" id="XP_026086026.1">
    <property type="nucleotide sequence ID" value="XM_026230241.1"/>
</dbReference>
<evidence type="ECO:0000256" key="9">
    <source>
        <dbReference type="ARBA" id="ARBA00022771"/>
    </source>
</evidence>
<feature type="compositionally biased region" description="Low complexity" evidence="18">
    <location>
        <begin position="69"/>
        <end position="81"/>
    </location>
</feature>
<dbReference type="SMART" id="SM00326">
    <property type="entry name" value="SH3"/>
    <property type="match status" value="1"/>
</dbReference>
<comment type="function">
    <text evidence="12">Plays a redundant role in promoting the expression of calcium channel CACNA1S at the cell membrane, and thereby contributes to increased channel activity. Slows down the inactivation rate of the calcium channel CACNA1C.</text>
</comment>
<dbReference type="Pfam" id="PF00130">
    <property type="entry name" value="C1_1"/>
    <property type="match status" value="1"/>
</dbReference>
<evidence type="ECO:0000256" key="13">
    <source>
        <dbReference type="ARBA" id="ARBA00065718"/>
    </source>
</evidence>
<dbReference type="InterPro" id="IPR002219">
    <property type="entry name" value="PKC_DAG/PE"/>
</dbReference>
<dbReference type="PROSITE" id="PS50081">
    <property type="entry name" value="ZF_DAG_PE_2"/>
    <property type="match status" value="1"/>
</dbReference>
<keyword evidence="21" id="KW-1185">Reference proteome</keyword>
<dbReference type="SMART" id="SM00109">
    <property type="entry name" value="C1"/>
    <property type="match status" value="1"/>
</dbReference>
<feature type="domain" description="SH3" evidence="19">
    <location>
        <begin position="282"/>
        <end position="341"/>
    </location>
</feature>
<evidence type="ECO:0000256" key="14">
    <source>
        <dbReference type="ARBA" id="ARBA00070051"/>
    </source>
</evidence>
<dbReference type="PROSITE" id="PS50002">
    <property type="entry name" value="SH3"/>
    <property type="match status" value="1"/>
</dbReference>
<evidence type="ECO:0000259" key="19">
    <source>
        <dbReference type="PROSITE" id="PS50002"/>
    </source>
</evidence>
<dbReference type="GO" id="GO:0005829">
    <property type="term" value="C:cytosol"/>
    <property type="evidence" value="ECO:0007669"/>
    <property type="project" value="UniProtKB-SubCell"/>
</dbReference>
<keyword evidence="10" id="KW-0862">Zinc</keyword>
<protein>
    <recommendedName>
        <fullName evidence="14">SH3 and cysteine-rich domain-containing protein 2</fullName>
    </recommendedName>
    <alternativeName>
        <fullName evidence="16">24b2/STAC2</fullName>
    </alternativeName>
    <alternativeName>
        <fullName evidence="15">Src homology 3 and cysteine-rich domain-containing protein 2</fullName>
    </alternativeName>
</protein>
<evidence type="ECO:0000256" key="4">
    <source>
        <dbReference type="ARBA" id="ARBA00022475"/>
    </source>
</evidence>
<keyword evidence="7" id="KW-0479">Metal-binding</keyword>
<dbReference type="FunFam" id="2.30.30.40:FF:000073">
    <property type="entry name" value="SH3 and cysteine-rich domain-containing protein 2"/>
    <property type="match status" value="1"/>
</dbReference>
<evidence type="ECO:0000256" key="1">
    <source>
        <dbReference type="ARBA" id="ARBA00004278"/>
    </source>
</evidence>
<evidence type="ECO:0000256" key="2">
    <source>
        <dbReference type="ARBA" id="ARBA00004514"/>
    </source>
</evidence>
<feature type="region of interest" description="Disordered" evidence="18">
    <location>
        <begin position="1"/>
        <end position="21"/>
    </location>
</feature>
<dbReference type="GO" id="GO:0008270">
    <property type="term" value="F:zinc ion binding"/>
    <property type="evidence" value="ECO:0007669"/>
    <property type="project" value="UniProtKB-KW"/>
</dbReference>
<comment type="subcellular location">
    <subcellularLocation>
        <location evidence="1">Cell membrane</location>
        <location evidence="1">Sarcolemma</location>
        <topology evidence="1">Peripheral membrane protein</topology>
        <orientation evidence="1">Cytoplasmic side</orientation>
    </subcellularLocation>
    <subcellularLocation>
        <location evidence="2">Cytoplasm</location>
        <location evidence="2">Cytosol</location>
    </subcellularLocation>
</comment>
<evidence type="ECO:0000256" key="16">
    <source>
        <dbReference type="ARBA" id="ARBA00082110"/>
    </source>
</evidence>
<evidence type="ECO:0000256" key="5">
    <source>
        <dbReference type="ARBA" id="ARBA00022490"/>
    </source>
</evidence>
<dbReference type="Gene3D" id="3.30.60.20">
    <property type="match status" value="1"/>
</dbReference>
<keyword evidence="9" id="KW-0863">Zinc-finger</keyword>
<gene>
    <name evidence="22" type="primary">LOC113061099</name>
</gene>
<dbReference type="GO" id="GO:0042383">
    <property type="term" value="C:sarcolemma"/>
    <property type="evidence" value="ECO:0007669"/>
    <property type="project" value="UniProtKB-SubCell"/>
</dbReference>
<dbReference type="PANTHER" id="PTHR15135:SF5">
    <property type="entry name" value="SH3 AND CYSTEINE-RICH DOMAIN-CONTAINING PROTEIN 2"/>
    <property type="match status" value="1"/>
</dbReference>
<dbReference type="InterPro" id="IPR046349">
    <property type="entry name" value="C1-like_sf"/>
</dbReference>
<feature type="compositionally biased region" description="Basic and acidic residues" evidence="18">
    <location>
        <begin position="1"/>
        <end position="12"/>
    </location>
</feature>
<keyword evidence="5" id="KW-0963">Cytoplasm</keyword>
<dbReference type="PRINTS" id="PR00499">
    <property type="entry name" value="P67PHOX"/>
</dbReference>
<dbReference type="Gene3D" id="2.30.30.40">
    <property type="entry name" value="SH3 Domains"/>
    <property type="match status" value="1"/>
</dbReference>
<reference evidence="22" key="1">
    <citation type="submission" date="2025-08" db="UniProtKB">
        <authorList>
            <consortium name="RefSeq"/>
        </authorList>
    </citation>
    <scope>IDENTIFICATION</scope>
    <source>
        <strain evidence="22">Wakin</strain>
        <tissue evidence="22">Muscle</tissue>
    </source>
</reference>
<dbReference type="Pfam" id="PF16664">
    <property type="entry name" value="STAC2_u1"/>
    <property type="match status" value="1"/>
</dbReference>
<organism evidence="21 22">
    <name type="scientific">Carassius auratus</name>
    <name type="common">Goldfish</name>
    <dbReference type="NCBI Taxonomy" id="7957"/>
    <lineage>
        <taxon>Eukaryota</taxon>
        <taxon>Metazoa</taxon>
        <taxon>Chordata</taxon>
        <taxon>Craniata</taxon>
        <taxon>Vertebrata</taxon>
        <taxon>Euteleostomi</taxon>
        <taxon>Actinopterygii</taxon>
        <taxon>Neopterygii</taxon>
        <taxon>Teleostei</taxon>
        <taxon>Ostariophysi</taxon>
        <taxon>Cypriniformes</taxon>
        <taxon>Cyprinidae</taxon>
        <taxon>Cyprininae</taxon>
        <taxon>Carassius</taxon>
    </lineage>
</organism>
<keyword evidence="4" id="KW-1003">Cell membrane</keyword>
<feature type="region of interest" description="Disordered" evidence="18">
    <location>
        <begin position="61"/>
        <end position="85"/>
    </location>
</feature>
<evidence type="ECO:0000256" key="3">
    <source>
        <dbReference type="ARBA" id="ARBA00022443"/>
    </source>
</evidence>
<dbReference type="PRINTS" id="PR00452">
    <property type="entry name" value="SH3DOMAIN"/>
</dbReference>
<keyword evidence="3 17" id="KW-0728">SH3 domain</keyword>
<evidence type="ECO:0000256" key="12">
    <source>
        <dbReference type="ARBA" id="ARBA00054848"/>
    </source>
</evidence>
<dbReference type="AlphaFoldDB" id="A0A6P6LR91"/>
<dbReference type="SUPFAM" id="SSF50044">
    <property type="entry name" value="SH3-domain"/>
    <property type="match status" value="1"/>
</dbReference>
<evidence type="ECO:0000256" key="18">
    <source>
        <dbReference type="SAM" id="MobiDB-lite"/>
    </source>
</evidence>
<dbReference type="Pfam" id="PF00018">
    <property type="entry name" value="SH3_1"/>
    <property type="match status" value="1"/>
</dbReference>
<dbReference type="GO" id="GO:0009898">
    <property type="term" value="C:cytoplasmic side of plasma membrane"/>
    <property type="evidence" value="ECO:0007669"/>
    <property type="project" value="UniProtKB-ARBA"/>
</dbReference>
<dbReference type="InterPro" id="IPR036028">
    <property type="entry name" value="SH3-like_dom_sf"/>
</dbReference>
<dbReference type="PROSITE" id="PS00479">
    <property type="entry name" value="ZF_DAG_PE_1"/>
    <property type="match status" value="1"/>
</dbReference>
<accession>A0A6P6LR91</accession>
<keyword evidence="6" id="KW-0597">Phosphoprotein</keyword>
<keyword evidence="8" id="KW-0677">Repeat</keyword>
<evidence type="ECO:0000256" key="17">
    <source>
        <dbReference type="PROSITE-ProRule" id="PRU00192"/>
    </source>
</evidence>